<keyword evidence="3 6" id="KW-0812">Transmembrane</keyword>
<comment type="subcellular location">
    <subcellularLocation>
        <location evidence="1">Membrane</location>
        <topology evidence="1">Multi-pass membrane protein</topology>
    </subcellularLocation>
</comment>
<dbReference type="InterPro" id="IPR000620">
    <property type="entry name" value="EamA_dom"/>
</dbReference>
<dbReference type="PANTHER" id="PTHR32322">
    <property type="entry name" value="INNER MEMBRANE TRANSPORTER"/>
    <property type="match status" value="1"/>
</dbReference>
<comment type="similarity">
    <text evidence="2">Belongs to the EamA transporter family.</text>
</comment>
<reference evidence="8" key="1">
    <citation type="submission" date="2024-05" db="EMBL/GenBank/DDBJ databases">
        <authorList>
            <person name="Cai S.Y."/>
            <person name="Jin L.M."/>
            <person name="Li H.R."/>
        </authorList>
    </citation>
    <scope>NUCLEOTIDE SEQUENCE</scope>
    <source>
        <strain evidence="8">A5-74</strain>
    </source>
</reference>
<protein>
    <submittedName>
        <fullName evidence="8">EamA family transporter</fullName>
    </submittedName>
</protein>
<feature type="transmembrane region" description="Helical" evidence="6">
    <location>
        <begin position="12"/>
        <end position="33"/>
    </location>
</feature>
<dbReference type="InterPro" id="IPR037185">
    <property type="entry name" value="EmrE-like"/>
</dbReference>
<name>A0AAU8DPT6_9ACTN</name>
<dbReference type="AlphaFoldDB" id="A0AAU8DPT6"/>
<evidence type="ECO:0000256" key="1">
    <source>
        <dbReference type="ARBA" id="ARBA00004141"/>
    </source>
</evidence>
<evidence type="ECO:0000256" key="6">
    <source>
        <dbReference type="SAM" id="Phobius"/>
    </source>
</evidence>
<dbReference type="GO" id="GO:0008270">
    <property type="term" value="F:zinc ion binding"/>
    <property type="evidence" value="ECO:0007669"/>
    <property type="project" value="InterPro"/>
</dbReference>
<feature type="transmembrane region" description="Helical" evidence="6">
    <location>
        <begin position="177"/>
        <end position="200"/>
    </location>
</feature>
<dbReference type="PANTHER" id="PTHR32322:SF2">
    <property type="entry name" value="EAMA DOMAIN-CONTAINING PROTEIN"/>
    <property type="match status" value="1"/>
</dbReference>
<evidence type="ECO:0000256" key="3">
    <source>
        <dbReference type="ARBA" id="ARBA00022692"/>
    </source>
</evidence>
<feature type="transmembrane region" description="Helical" evidence="6">
    <location>
        <begin position="266"/>
        <end position="284"/>
    </location>
</feature>
<dbReference type="GO" id="GO:0016020">
    <property type="term" value="C:membrane"/>
    <property type="evidence" value="ECO:0007669"/>
    <property type="project" value="UniProtKB-SubCell"/>
</dbReference>
<feature type="transmembrane region" description="Helical" evidence="6">
    <location>
        <begin position="73"/>
        <end position="91"/>
    </location>
</feature>
<dbReference type="GO" id="GO:0016491">
    <property type="term" value="F:oxidoreductase activity"/>
    <property type="evidence" value="ECO:0007669"/>
    <property type="project" value="InterPro"/>
</dbReference>
<accession>A0AAU8DPT6</accession>
<keyword evidence="4 6" id="KW-1133">Transmembrane helix</keyword>
<feature type="domain" description="EamA" evidence="7">
    <location>
        <begin position="147"/>
        <end position="275"/>
    </location>
</feature>
<evidence type="ECO:0000256" key="5">
    <source>
        <dbReference type="ARBA" id="ARBA00023136"/>
    </source>
</evidence>
<dbReference type="SUPFAM" id="SSF103481">
    <property type="entry name" value="Multidrug resistance efflux transporter EmrE"/>
    <property type="match status" value="2"/>
</dbReference>
<dbReference type="InterPro" id="IPR002328">
    <property type="entry name" value="ADH_Zn_CS"/>
</dbReference>
<feature type="transmembrane region" description="Helical" evidence="6">
    <location>
        <begin position="39"/>
        <end position="61"/>
    </location>
</feature>
<feature type="transmembrane region" description="Helical" evidence="6">
    <location>
        <begin position="124"/>
        <end position="140"/>
    </location>
</feature>
<sequence>MSSPRSDDQRNTLTGVALMAGGSASNQFGAAIGAQAFPAIGPIGVVAIRQLVSAAILLPVARPPFRRFTWAQWWPTLLLGLVFAVMNLFLYSAVQRIGLGLAVTLEFLGPLAVALAGTRTLIDGLFALAAAAGVYVLVLPGASTDYLGVGLALGAAACWAAYILLNRTLGIRLPGLQAPAAAAAVSATAYVPVAVVIAFAGRFTGASLLQAAVAGVMCSAIAYAADLLALRRVSSRFFGVFMSIHPVMAALAGLIVLGQRLDGHELIGMAIVVAANVGAVSSAARVRRRDPGPGSEG</sequence>
<dbReference type="InterPro" id="IPR050638">
    <property type="entry name" value="AA-Vitamin_Transporters"/>
</dbReference>
<gene>
    <name evidence="8" type="ORF">ABLG96_01265</name>
</gene>
<feature type="transmembrane region" description="Helical" evidence="6">
    <location>
        <begin position="97"/>
        <end position="117"/>
    </location>
</feature>
<dbReference type="RefSeq" id="WP_353649619.1">
    <property type="nucleotide sequence ID" value="NZ_CP159218.1"/>
</dbReference>
<evidence type="ECO:0000313" key="8">
    <source>
        <dbReference type="EMBL" id="XCG64005.1"/>
    </source>
</evidence>
<feature type="transmembrane region" description="Helical" evidence="6">
    <location>
        <begin position="237"/>
        <end position="260"/>
    </location>
</feature>
<evidence type="ECO:0000256" key="4">
    <source>
        <dbReference type="ARBA" id="ARBA00022989"/>
    </source>
</evidence>
<feature type="transmembrane region" description="Helical" evidence="6">
    <location>
        <begin position="146"/>
        <end position="165"/>
    </location>
</feature>
<evidence type="ECO:0000256" key="2">
    <source>
        <dbReference type="ARBA" id="ARBA00007362"/>
    </source>
</evidence>
<dbReference type="EMBL" id="CP159218">
    <property type="protein sequence ID" value="XCG64005.1"/>
    <property type="molecule type" value="Genomic_DNA"/>
</dbReference>
<dbReference type="PROSITE" id="PS00059">
    <property type="entry name" value="ADH_ZINC"/>
    <property type="match status" value="1"/>
</dbReference>
<feature type="transmembrane region" description="Helical" evidence="6">
    <location>
        <begin position="206"/>
        <end position="225"/>
    </location>
</feature>
<organism evidence="8">
    <name type="scientific">Nakamurella sp. A5-74</name>
    <dbReference type="NCBI Taxonomy" id="3158264"/>
    <lineage>
        <taxon>Bacteria</taxon>
        <taxon>Bacillati</taxon>
        <taxon>Actinomycetota</taxon>
        <taxon>Actinomycetes</taxon>
        <taxon>Nakamurellales</taxon>
        <taxon>Nakamurellaceae</taxon>
        <taxon>Nakamurella</taxon>
    </lineage>
</organism>
<proteinExistence type="inferred from homology"/>
<dbReference type="Pfam" id="PF00892">
    <property type="entry name" value="EamA"/>
    <property type="match status" value="1"/>
</dbReference>
<evidence type="ECO:0000259" key="7">
    <source>
        <dbReference type="Pfam" id="PF00892"/>
    </source>
</evidence>
<keyword evidence="5 6" id="KW-0472">Membrane</keyword>